<feature type="compositionally biased region" description="Polar residues" evidence="1">
    <location>
        <begin position="69"/>
        <end position="79"/>
    </location>
</feature>
<dbReference type="OrthoDB" id="77201at2759"/>
<accession>A0A3N4J3M5</accession>
<name>A0A3N4J3M5_9PEZI</name>
<evidence type="ECO:0008006" key="4">
    <source>
        <dbReference type="Google" id="ProtNLM"/>
    </source>
</evidence>
<dbReference type="EMBL" id="ML120487">
    <property type="protein sequence ID" value="RPA91827.1"/>
    <property type="molecule type" value="Genomic_DNA"/>
</dbReference>
<proteinExistence type="predicted"/>
<dbReference type="Proteomes" id="UP000276215">
    <property type="component" value="Unassembled WGS sequence"/>
</dbReference>
<evidence type="ECO:0000313" key="3">
    <source>
        <dbReference type="Proteomes" id="UP000276215"/>
    </source>
</evidence>
<protein>
    <recommendedName>
        <fullName evidence="4">Glycoside hydrolase</fullName>
    </recommendedName>
</protein>
<gene>
    <name evidence="2" type="ORF">L873DRAFT_265401</name>
</gene>
<organism evidence="2 3">
    <name type="scientific">Choiromyces venosus 120613-1</name>
    <dbReference type="NCBI Taxonomy" id="1336337"/>
    <lineage>
        <taxon>Eukaryota</taxon>
        <taxon>Fungi</taxon>
        <taxon>Dikarya</taxon>
        <taxon>Ascomycota</taxon>
        <taxon>Pezizomycotina</taxon>
        <taxon>Pezizomycetes</taxon>
        <taxon>Pezizales</taxon>
        <taxon>Tuberaceae</taxon>
        <taxon>Choiromyces</taxon>
    </lineage>
</organism>
<dbReference type="AlphaFoldDB" id="A0A3N4J3M5"/>
<sequence length="157" mass="17774">MSIPLTVSEYGYDQAPEDVRRTVIEKIDFVSAHIMHYYANCRPAAEQWSTIVREITASKGLIKNKPPMVTQNPWGSNTNGRDRGSNCKGNTWNDVSVKAANTYWNLWTSNSEWFKAQKVGWFAHTFNAGSEANFGIYGVRNDARLFPKLVDLKPIPC</sequence>
<evidence type="ECO:0000313" key="2">
    <source>
        <dbReference type="EMBL" id="RPA91827.1"/>
    </source>
</evidence>
<keyword evidence="3" id="KW-1185">Reference proteome</keyword>
<reference evidence="2 3" key="1">
    <citation type="journal article" date="2018" name="Nat. Ecol. Evol.">
        <title>Pezizomycetes genomes reveal the molecular basis of ectomycorrhizal truffle lifestyle.</title>
        <authorList>
            <person name="Murat C."/>
            <person name="Payen T."/>
            <person name="Noel B."/>
            <person name="Kuo A."/>
            <person name="Morin E."/>
            <person name="Chen J."/>
            <person name="Kohler A."/>
            <person name="Krizsan K."/>
            <person name="Balestrini R."/>
            <person name="Da Silva C."/>
            <person name="Montanini B."/>
            <person name="Hainaut M."/>
            <person name="Levati E."/>
            <person name="Barry K.W."/>
            <person name="Belfiori B."/>
            <person name="Cichocki N."/>
            <person name="Clum A."/>
            <person name="Dockter R.B."/>
            <person name="Fauchery L."/>
            <person name="Guy J."/>
            <person name="Iotti M."/>
            <person name="Le Tacon F."/>
            <person name="Lindquist E.A."/>
            <person name="Lipzen A."/>
            <person name="Malagnac F."/>
            <person name="Mello A."/>
            <person name="Molinier V."/>
            <person name="Miyauchi S."/>
            <person name="Poulain J."/>
            <person name="Riccioni C."/>
            <person name="Rubini A."/>
            <person name="Sitrit Y."/>
            <person name="Splivallo R."/>
            <person name="Traeger S."/>
            <person name="Wang M."/>
            <person name="Zifcakova L."/>
            <person name="Wipf D."/>
            <person name="Zambonelli A."/>
            <person name="Paolocci F."/>
            <person name="Nowrousian M."/>
            <person name="Ottonello S."/>
            <person name="Baldrian P."/>
            <person name="Spatafora J.W."/>
            <person name="Henrissat B."/>
            <person name="Nagy L.G."/>
            <person name="Aury J.M."/>
            <person name="Wincker P."/>
            <person name="Grigoriev I.V."/>
            <person name="Bonfante P."/>
            <person name="Martin F.M."/>
        </authorList>
    </citation>
    <scope>NUCLEOTIDE SEQUENCE [LARGE SCALE GENOMIC DNA]</scope>
    <source>
        <strain evidence="2 3">120613-1</strain>
    </source>
</reference>
<feature type="region of interest" description="Disordered" evidence="1">
    <location>
        <begin position="66"/>
        <end position="88"/>
    </location>
</feature>
<evidence type="ECO:0000256" key="1">
    <source>
        <dbReference type="SAM" id="MobiDB-lite"/>
    </source>
</evidence>